<feature type="domain" description="SnoaL-like" evidence="1">
    <location>
        <begin position="55"/>
        <end position="153"/>
    </location>
</feature>
<dbReference type="InterPro" id="IPR037401">
    <property type="entry name" value="SnoaL-like"/>
</dbReference>
<name>A0ABT4BF32_9ACTN</name>
<dbReference type="RefSeq" id="WP_267568744.1">
    <property type="nucleotide sequence ID" value="NZ_JAPNTZ010000019.1"/>
</dbReference>
<comment type="caution">
    <text evidence="2">The sequence shown here is derived from an EMBL/GenBank/DDBJ whole genome shotgun (WGS) entry which is preliminary data.</text>
</comment>
<accession>A0ABT4BF32</accession>
<sequence length="165" mass="17925">MSTWDGWAELRRFTGDDVDAMVLYPQDEKYLVGEPQLNHYDVTPGPGSVRAAAAAAAAFSAHRFADAYPALATDVTWVVQGSETRHGRDAVRALCEQTLADLAGTRTEFLRFVTIADGDRVAVDTLVRYTDPDGGVTDVASCDVYEFRDGALATITSYFAERPPA</sequence>
<evidence type="ECO:0000313" key="2">
    <source>
        <dbReference type="EMBL" id="MCY1144180.1"/>
    </source>
</evidence>
<protein>
    <submittedName>
        <fullName evidence="2">Nuclear transport factor 2 family protein</fullName>
    </submittedName>
</protein>
<organism evidence="2 3">
    <name type="scientific">Paractinoplanes pyxinae</name>
    <dbReference type="NCBI Taxonomy" id="2997416"/>
    <lineage>
        <taxon>Bacteria</taxon>
        <taxon>Bacillati</taxon>
        <taxon>Actinomycetota</taxon>
        <taxon>Actinomycetes</taxon>
        <taxon>Micromonosporales</taxon>
        <taxon>Micromonosporaceae</taxon>
        <taxon>Paractinoplanes</taxon>
    </lineage>
</organism>
<dbReference type="SUPFAM" id="SSF54427">
    <property type="entry name" value="NTF2-like"/>
    <property type="match status" value="1"/>
</dbReference>
<evidence type="ECO:0000259" key="1">
    <source>
        <dbReference type="Pfam" id="PF12680"/>
    </source>
</evidence>
<dbReference type="Proteomes" id="UP001151002">
    <property type="component" value="Unassembled WGS sequence"/>
</dbReference>
<proteinExistence type="predicted"/>
<dbReference type="Pfam" id="PF12680">
    <property type="entry name" value="SnoaL_2"/>
    <property type="match status" value="1"/>
</dbReference>
<reference evidence="2" key="1">
    <citation type="submission" date="2022-11" db="EMBL/GenBank/DDBJ databases">
        <authorList>
            <person name="Somphong A."/>
            <person name="Phongsopitanun W."/>
        </authorList>
    </citation>
    <scope>NUCLEOTIDE SEQUENCE</scope>
    <source>
        <strain evidence="2">Pm04-4</strain>
    </source>
</reference>
<dbReference type="Gene3D" id="3.10.450.50">
    <property type="match status" value="1"/>
</dbReference>
<evidence type="ECO:0000313" key="3">
    <source>
        <dbReference type="Proteomes" id="UP001151002"/>
    </source>
</evidence>
<dbReference type="InterPro" id="IPR032710">
    <property type="entry name" value="NTF2-like_dom_sf"/>
</dbReference>
<gene>
    <name evidence="2" type="ORF">OWR29_39830</name>
</gene>
<keyword evidence="3" id="KW-1185">Reference proteome</keyword>
<dbReference type="EMBL" id="JAPNTZ010000019">
    <property type="protein sequence ID" value="MCY1144180.1"/>
    <property type="molecule type" value="Genomic_DNA"/>
</dbReference>